<keyword evidence="2" id="KW-1185">Reference proteome</keyword>
<protein>
    <submittedName>
        <fullName evidence="1">Uncharacterized protein</fullName>
    </submittedName>
</protein>
<gene>
    <name evidence="1" type="ORF">DILT_LOCUS1481</name>
</gene>
<dbReference type="AlphaFoldDB" id="A0A3P6Q9A7"/>
<dbReference type="Proteomes" id="UP000281553">
    <property type="component" value="Unassembled WGS sequence"/>
</dbReference>
<evidence type="ECO:0000313" key="2">
    <source>
        <dbReference type="Proteomes" id="UP000281553"/>
    </source>
</evidence>
<dbReference type="EMBL" id="UYRU01010180">
    <property type="protein sequence ID" value="VDK45109.1"/>
    <property type="molecule type" value="Genomic_DNA"/>
</dbReference>
<name>A0A3P6Q9A7_DIBLA</name>
<sequence>MRIRPASSILGRTWRKKRISMSQTRRNPVRRPYPPRSFRVRTPKELRRCFPVYLRSHFAGALISVYR</sequence>
<evidence type="ECO:0000313" key="1">
    <source>
        <dbReference type="EMBL" id="VDK45109.1"/>
    </source>
</evidence>
<proteinExistence type="predicted"/>
<organism evidence="1 2">
    <name type="scientific">Dibothriocephalus latus</name>
    <name type="common">Fish tapeworm</name>
    <name type="synonym">Diphyllobothrium latum</name>
    <dbReference type="NCBI Taxonomy" id="60516"/>
    <lineage>
        <taxon>Eukaryota</taxon>
        <taxon>Metazoa</taxon>
        <taxon>Spiralia</taxon>
        <taxon>Lophotrochozoa</taxon>
        <taxon>Platyhelminthes</taxon>
        <taxon>Cestoda</taxon>
        <taxon>Eucestoda</taxon>
        <taxon>Diphyllobothriidea</taxon>
        <taxon>Diphyllobothriidae</taxon>
        <taxon>Dibothriocephalus</taxon>
    </lineage>
</organism>
<reference evidence="1 2" key="1">
    <citation type="submission" date="2018-11" db="EMBL/GenBank/DDBJ databases">
        <authorList>
            <consortium name="Pathogen Informatics"/>
        </authorList>
    </citation>
    <scope>NUCLEOTIDE SEQUENCE [LARGE SCALE GENOMIC DNA]</scope>
</reference>
<accession>A0A3P6Q9A7</accession>